<dbReference type="PANTHER" id="PTHR45752">
    <property type="entry name" value="LEUCINE-RICH REPEAT-CONTAINING"/>
    <property type="match status" value="1"/>
</dbReference>
<organism evidence="3">
    <name type="scientific">Oryza punctata</name>
    <name type="common">Red rice</name>
    <dbReference type="NCBI Taxonomy" id="4537"/>
    <lineage>
        <taxon>Eukaryota</taxon>
        <taxon>Viridiplantae</taxon>
        <taxon>Streptophyta</taxon>
        <taxon>Embryophyta</taxon>
        <taxon>Tracheophyta</taxon>
        <taxon>Spermatophyta</taxon>
        <taxon>Magnoliopsida</taxon>
        <taxon>Liliopsida</taxon>
        <taxon>Poales</taxon>
        <taxon>Poaceae</taxon>
        <taxon>BOP clade</taxon>
        <taxon>Oryzoideae</taxon>
        <taxon>Oryzeae</taxon>
        <taxon>Oryzinae</taxon>
        <taxon>Oryza</taxon>
    </lineage>
</organism>
<protein>
    <recommendedName>
        <fullName evidence="2">Disease resistance R13L4/SHOC-2-like LRR domain-containing protein</fullName>
    </recommendedName>
</protein>
<name>A0A0E0L0S3_ORYPU</name>
<dbReference type="SUPFAM" id="SSF52058">
    <property type="entry name" value="L domain-like"/>
    <property type="match status" value="1"/>
</dbReference>
<dbReference type="PANTHER" id="PTHR45752:SF168">
    <property type="entry name" value="DISEASE RESISTANCE PROTEIN RGA1"/>
    <property type="match status" value="1"/>
</dbReference>
<dbReference type="AlphaFoldDB" id="A0A0E0L0S3"/>
<evidence type="ECO:0000313" key="3">
    <source>
        <dbReference type="EnsemblPlants" id="OPUNC05G09300.1"/>
    </source>
</evidence>
<dbReference type="Gene3D" id="3.80.10.10">
    <property type="entry name" value="Ribonuclease Inhibitor"/>
    <property type="match status" value="1"/>
</dbReference>
<keyword evidence="1" id="KW-0677">Repeat</keyword>
<dbReference type="Pfam" id="PF23598">
    <property type="entry name" value="LRR_14"/>
    <property type="match status" value="1"/>
</dbReference>
<dbReference type="InterPro" id="IPR055414">
    <property type="entry name" value="LRR_R13L4/SHOC2-like"/>
</dbReference>
<dbReference type="HOGENOM" id="CLU_991723_0_0_1"/>
<evidence type="ECO:0000256" key="1">
    <source>
        <dbReference type="ARBA" id="ARBA00022737"/>
    </source>
</evidence>
<dbReference type="Gramene" id="OPUNC05G09300.1">
    <property type="protein sequence ID" value="OPUNC05G09300.1"/>
    <property type="gene ID" value="OPUNC05G09300"/>
</dbReference>
<sequence>MHDLIHDLAQYCKKNEAVTSGPKNMTTDQTNKCRYSSLTSGTEKVKIGLLEKVRGLYMSYGNLSFDKPVKKSCYIRSVVLDNENFTPFPPVLLKFEYLGYLEIHIVECKKLPEAIFGCWNLQSLHFVWCKGFVMLPESIGRLKKLTTLELNILSDLGSLPQSIGDCQDLQILQLHNSRSLRGIPTSIGKIENLRVLRITWRPSLQNIPSEPCGKFNNLKIINLADCHCFQELPSTFACCALRTLNLSCTKITMLPQWVALVDTLECIDLRYCTELMELPKV</sequence>
<feature type="domain" description="Disease resistance R13L4/SHOC-2-like LRR" evidence="2">
    <location>
        <begin position="97"/>
        <end position="202"/>
    </location>
</feature>
<evidence type="ECO:0000313" key="4">
    <source>
        <dbReference type="Proteomes" id="UP000026962"/>
    </source>
</evidence>
<keyword evidence="4" id="KW-1185">Reference proteome</keyword>
<dbReference type="InterPro" id="IPR050715">
    <property type="entry name" value="LRR-SigEffector_domain"/>
</dbReference>
<dbReference type="InterPro" id="IPR032675">
    <property type="entry name" value="LRR_dom_sf"/>
</dbReference>
<dbReference type="OMA" id="IHIVECK"/>
<dbReference type="EnsemblPlants" id="OPUNC05G09300.1">
    <property type="protein sequence ID" value="OPUNC05G09300.1"/>
    <property type="gene ID" value="OPUNC05G09300"/>
</dbReference>
<reference evidence="3" key="2">
    <citation type="submission" date="2018-05" db="EMBL/GenBank/DDBJ databases">
        <title>OpunRS2 (Oryza punctata Reference Sequence Version 2).</title>
        <authorList>
            <person name="Zhang J."/>
            <person name="Kudrna D."/>
            <person name="Lee S."/>
            <person name="Talag J."/>
            <person name="Welchert J."/>
            <person name="Wing R.A."/>
        </authorList>
    </citation>
    <scope>NUCLEOTIDE SEQUENCE [LARGE SCALE GENOMIC DNA]</scope>
</reference>
<accession>A0A0E0L0S3</accession>
<dbReference type="Proteomes" id="UP000026962">
    <property type="component" value="Chromosome 5"/>
</dbReference>
<dbReference type="STRING" id="4537.A0A0E0L0S3"/>
<proteinExistence type="predicted"/>
<evidence type="ECO:0000259" key="2">
    <source>
        <dbReference type="Pfam" id="PF23598"/>
    </source>
</evidence>
<reference evidence="3" key="1">
    <citation type="submission" date="2015-04" db="UniProtKB">
        <authorList>
            <consortium name="EnsemblPlants"/>
        </authorList>
    </citation>
    <scope>IDENTIFICATION</scope>
</reference>